<evidence type="ECO:0000259" key="5">
    <source>
        <dbReference type="PROSITE" id="PS50888"/>
    </source>
</evidence>
<dbReference type="PANTHER" id="PTHR13864">
    <property type="entry name" value="T-CELL ACUTE LYMPHOCYTIC LEUKEMIA/STEM CELL LEUKEMIA-RELATED"/>
    <property type="match status" value="1"/>
</dbReference>
<organism evidence="6 7">
    <name type="scientific">Molorchus minor</name>
    <dbReference type="NCBI Taxonomy" id="1323400"/>
    <lineage>
        <taxon>Eukaryota</taxon>
        <taxon>Metazoa</taxon>
        <taxon>Ecdysozoa</taxon>
        <taxon>Arthropoda</taxon>
        <taxon>Hexapoda</taxon>
        <taxon>Insecta</taxon>
        <taxon>Pterygota</taxon>
        <taxon>Neoptera</taxon>
        <taxon>Endopterygota</taxon>
        <taxon>Coleoptera</taxon>
        <taxon>Polyphaga</taxon>
        <taxon>Cucujiformia</taxon>
        <taxon>Chrysomeloidea</taxon>
        <taxon>Cerambycidae</taxon>
        <taxon>Lamiinae</taxon>
        <taxon>Monochamini</taxon>
        <taxon>Molorchus</taxon>
    </lineage>
</organism>
<keyword evidence="7" id="KW-1185">Reference proteome</keyword>
<dbReference type="InterPro" id="IPR011598">
    <property type="entry name" value="bHLH_dom"/>
</dbReference>
<dbReference type="Pfam" id="PF00010">
    <property type="entry name" value="HLH"/>
    <property type="match status" value="1"/>
</dbReference>
<feature type="non-terminal residue" evidence="6">
    <location>
        <position position="1"/>
    </location>
</feature>
<dbReference type="InterPro" id="IPR040238">
    <property type="entry name" value="TAL-like"/>
</dbReference>
<feature type="compositionally biased region" description="Polar residues" evidence="4">
    <location>
        <begin position="18"/>
        <end position="36"/>
    </location>
</feature>
<dbReference type="PROSITE" id="PS50888">
    <property type="entry name" value="BHLH"/>
    <property type="match status" value="1"/>
</dbReference>
<evidence type="ECO:0000256" key="1">
    <source>
        <dbReference type="ARBA" id="ARBA00023015"/>
    </source>
</evidence>
<feature type="compositionally biased region" description="Acidic residues" evidence="4">
    <location>
        <begin position="43"/>
        <end position="52"/>
    </location>
</feature>
<sequence>PMLTYNSSNSVDMDWSADGNNTDYSTASSPNAGRSIQNHEPDSMSEDEDFSDEFSIIDSDDEKRTDGRYPSQHNMIQAPVEVQSTGVVKKIFTNSRERWRQQNVSGAFAELRKLVPTHPPDKSYLKMKY</sequence>
<evidence type="ECO:0000313" key="7">
    <source>
        <dbReference type="Proteomes" id="UP001162164"/>
    </source>
</evidence>
<feature type="domain" description="BHLH" evidence="5">
    <location>
        <begin position="88"/>
        <end position="129"/>
    </location>
</feature>
<dbReference type="EMBL" id="JAPWTJ010000266">
    <property type="protein sequence ID" value="KAJ8980330.1"/>
    <property type="molecule type" value="Genomic_DNA"/>
</dbReference>
<dbReference type="PANTHER" id="PTHR13864:SF15">
    <property type="entry name" value="T-CELL ACUTE LYMPHOCYTIC LEUKEMIA PROTEIN 1 HOMOLOG-RELATED"/>
    <property type="match status" value="1"/>
</dbReference>
<keyword evidence="3" id="KW-0804">Transcription</keyword>
<dbReference type="Gene3D" id="4.10.280.10">
    <property type="entry name" value="Helix-loop-helix DNA-binding domain"/>
    <property type="match status" value="1"/>
</dbReference>
<reference evidence="6" key="1">
    <citation type="journal article" date="2023" name="Insect Mol. Biol.">
        <title>Genome sequencing provides insights into the evolution of gene families encoding plant cell wall-degrading enzymes in longhorned beetles.</title>
        <authorList>
            <person name="Shin N.R."/>
            <person name="Okamura Y."/>
            <person name="Kirsch R."/>
            <person name="Pauchet Y."/>
        </authorList>
    </citation>
    <scope>NUCLEOTIDE SEQUENCE</scope>
    <source>
        <strain evidence="6">MMC_N1</strain>
    </source>
</reference>
<dbReference type="Proteomes" id="UP001162164">
    <property type="component" value="Unassembled WGS sequence"/>
</dbReference>
<dbReference type="SUPFAM" id="SSF47459">
    <property type="entry name" value="HLH, helix-loop-helix DNA-binding domain"/>
    <property type="match status" value="1"/>
</dbReference>
<keyword evidence="1" id="KW-0805">Transcription regulation</keyword>
<gene>
    <name evidence="6" type="ORF">NQ317_008038</name>
</gene>
<evidence type="ECO:0000313" key="6">
    <source>
        <dbReference type="EMBL" id="KAJ8980330.1"/>
    </source>
</evidence>
<protein>
    <recommendedName>
        <fullName evidence="5">BHLH domain-containing protein</fullName>
    </recommendedName>
</protein>
<feature type="region of interest" description="Disordered" evidence="4">
    <location>
        <begin position="1"/>
        <end position="76"/>
    </location>
</feature>
<name>A0ABQ9JSS2_9CUCU</name>
<proteinExistence type="predicted"/>
<evidence type="ECO:0000256" key="3">
    <source>
        <dbReference type="ARBA" id="ARBA00023163"/>
    </source>
</evidence>
<comment type="caution">
    <text evidence="6">The sequence shown here is derived from an EMBL/GenBank/DDBJ whole genome shotgun (WGS) entry which is preliminary data.</text>
</comment>
<keyword evidence="2" id="KW-0238">DNA-binding</keyword>
<dbReference type="InterPro" id="IPR036638">
    <property type="entry name" value="HLH_DNA-bd_sf"/>
</dbReference>
<feature type="compositionally biased region" description="Polar residues" evidence="4">
    <location>
        <begin position="1"/>
        <end position="11"/>
    </location>
</feature>
<evidence type="ECO:0000256" key="4">
    <source>
        <dbReference type="SAM" id="MobiDB-lite"/>
    </source>
</evidence>
<evidence type="ECO:0000256" key="2">
    <source>
        <dbReference type="ARBA" id="ARBA00023125"/>
    </source>
</evidence>
<accession>A0ABQ9JSS2</accession>